<dbReference type="PIRSF" id="PIRSF006483">
    <property type="entry name" value="Membrane_protein_YitT"/>
    <property type="match status" value="1"/>
</dbReference>
<feature type="transmembrane region" description="Helical" evidence="6">
    <location>
        <begin position="44"/>
        <end position="70"/>
    </location>
</feature>
<evidence type="ECO:0000256" key="5">
    <source>
        <dbReference type="ARBA" id="ARBA00023136"/>
    </source>
</evidence>
<dbReference type="Pfam" id="PF10035">
    <property type="entry name" value="DUF2179"/>
    <property type="match status" value="1"/>
</dbReference>
<evidence type="ECO:0000313" key="9">
    <source>
        <dbReference type="Proteomes" id="UP000824229"/>
    </source>
</evidence>
<organism evidence="8 9">
    <name type="scientific">Candidatus Cellulosilyticum pullistercoris</name>
    <dbReference type="NCBI Taxonomy" id="2838521"/>
    <lineage>
        <taxon>Bacteria</taxon>
        <taxon>Bacillati</taxon>
        <taxon>Bacillota</taxon>
        <taxon>Clostridia</taxon>
        <taxon>Lachnospirales</taxon>
        <taxon>Cellulosilyticaceae</taxon>
        <taxon>Cellulosilyticum</taxon>
    </lineage>
</organism>
<accession>A0A9E2K7H0</accession>
<feature type="domain" description="DUF2179" evidence="7">
    <location>
        <begin position="221"/>
        <end position="275"/>
    </location>
</feature>
<dbReference type="InterPro" id="IPR051461">
    <property type="entry name" value="UPF0750_membrane"/>
</dbReference>
<evidence type="ECO:0000256" key="1">
    <source>
        <dbReference type="ARBA" id="ARBA00004651"/>
    </source>
</evidence>
<keyword evidence="4 6" id="KW-1133">Transmembrane helix</keyword>
<dbReference type="CDD" id="cd16380">
    <property type="entry name" value="YitT_C"/>
    <property type="match status" value="1"/>
</dbReference>
<dbReference type="EMBL" id="JAHLFQ010000009">
    <property type="protein sequence ID" value="MBU3803214.1"/>
    <property type="molecule type" value="Genomic_DNA"/>
</dbReference>
<evidence type="ECO:0000259" key="7">
    <source>
        <dbReference type="Pfam" id="PF10035"/>
    </source>
</evidence>
<evidence type="ECO:0000256" key="3">
    <source>
        <dbReference type="ARBA" id="ARBA00022692"/>
    </source>
</evidence>
<dbReference type="PANTHER" id="PTHR33545:SF5">
    <property type="entry name" value="UPF0750 MEMBRANE PROTEIN YITT"/>
    <property type="match status" value="1"/>
</dbReference>
<dbReference type="Gene3D" id="3.30.70.120">
    <property type="match status" value="1"/>
</dbReference>
<keyword evidence="3 6" id="KW-0812">Transmembrane</keyword>
<comment type="subcellular location">
    <subcellularLocation>
        <location evidence="1">Cell membrane</location>
        <topology evidence="1">Multi-pass membrane protein</topology>
    </subcellularLocation>
</comment>
<feature type="transmembrane region" description="Helical" evidence="6">
    <location>
        <begin position="12"/>
        <end position="32"/>
    </location>
</feature>
<dbReference type="InterPro" id="IPR003740">
    <property type="entry name" value="YitT"/>
</dbReference>
<keyword evidence="5 6" id="KW-0472">Membrane</keyword>
<feature type="transmembrane region" description="Helical" evidence="6">
    <location>
        <begin position="106"/>
        <end position="124"/>
    </location>
</feature>
<dbReference type="InterPro" id="IPR019264">
    <property type="entry name" value="DUF2179"/>
</dbReference>
<dbReference type="GO" id="GO:0005886">
    <property type="term" value="C:plasma membrane"/>
    <property type="evidence" value="ECO:0007669"/>
    <property type="project" value="UniProtKB-SubCell"/>
</dbReference>
<evidence type="ECO:0000256" key="4">
    <source>
        <dbReference type="ARBA" id="ARBA00022989"/>
    </source>
</evidence>
<name>A0A9E2K7H0_9FIRM</name>
<protein>
    <submittedName>
        <fullName evidence="8">YitT family protein</fullName>
    </submittedName>
</protein>
<gene>
    <name evidence="8" type="ORF">H9872_00430</name>
</gene>
<keyword evidence="2" id="KW-1003">Cell membrane</keyword>
<reference evidence="8" key="1">
    <citation type="journal article" date="2021" name="PeerJ">
        <title>Extensive microbial diversity within the chicken gut microbiome revealed by metagenomics and culture.</title>
        <authorList>
            <person name="Gilroy R."/>
            <person name="Ravi A."/>
            <person name="Getino M."/>
            <person name="Pursley I."/>
            <person name="Horton D.L."/>
            <person name="Alikhan N.F."/>
            <person name="Baker D."/>
            <person name="Gharbi K."/>
            <person name="Hall N."/>
            <person name="Watson M."/>
            <person name="Adriaenssens E.M."/>
            <person name="Foster-Nyarko E."/>
            <person name="Jarju S."/>
            <person name="Secka A."/>
            <person name="Antonio M."/>
            <person name="Oren A."/>
            <person name="Chaudhuri R.R."/>
            <person name="La Ragione R."/>
            <person name="Hildebrand F."/>
            <person name="Pallen M.J."/>
        </authorList>
    </citation>
    <scope>NUCLEOTIDE SEQUENCE</scope>
    <source>
        <strain evidence="8">B5-657</strain>
    </source>
</reference>
<dbReference type="Pfam" id="PF02588">
    <property type="entry name" value="YitT_membrane"/>
    <property type="match status" value="1"/>
</dbReference>
<dbReference type="AlphaFoldDB" id="A0A9E2K7H0"/>
<evidence type="ECO:0000256" key="2">
    <source>
        <dbReference type="ARBA" id="ARBA00022475"/>
    </source>
</evidence>
<sequence>MKPQLFSFNRILSIILGTLLIAIATNGILLPNHLLSGGVNGISMLFYFLFNFKVSVLVILINIPIFILGLLFLRKTYLAYSLFGMLMLSFWLEVTDCISIPTDDTLSILVIAGLLHGLGTGIIFRADGSTGGTDIIAKIINKYFSINMATVTLSLNTIIILLSIYFFNIDIAVLTISTMFISSQVVNFVVDGINRKRTLYIITDAMHFEELSATLLKELHRGVTMIPAIGAYTSATKYILFTTVSVREVAKAKQIVLNIDSKAFMTVTETSQVIGNGRGFTHLDQRS</sequence>
<comment type="caution">
    <text evidence="8">The sequence shown here is derived from an EMBL/GenBank/DDBJ whole genome shotgun (WGS) entry which is preliminary data.</text>
</comment>
<dbReference type="PANTHER" id="PTHR33545">
    <property type="entry name" value="UPF0750 MEMBRANE PROTEIN YITT-RELATED"/>
    <property type="match status" value="1"/>
</dbReference>
<dbReference type="Proteomes" id="UP000824229">
    <property type="component" value="Unassembled WGS sequence"/>
</dbReference>
<feature type="transmembrane region" description="Helical" evidence="6">
    <location>
        <begin position="171"/>
        <end position="190"/>
    </location>
</feature>
<reference evidence="8" key="2">
    <citation type="submission" date="2021-04" db="EMBL/GenBank/DDBJ databases">
        <authorList>
            <person name="Gilroy R."/>
        </authorList>
    </citation>
    <scope>NUCLEOTIDE SEQUENCE</scope>
    <source>
        <strain evidence="8">B5-657</strain>
    </source>
</reference>
<feature type="transmembrane region" description="Helical" evidence="6">
    <location>
        <begin position="77"/>
        <end position="94"/>
    </location>
</feature>
<evidence type="ECO:0000256" key="6">
    <source>
        <dbReference type="SAM" id="Phobius"/>
    </source>
</evidence>
<evidence type="ECO:0000313" key="8">
    <source>
        <dbReference type="EMBL" id="MBU3803214.1"/>
    </source>
</evidence>
<proteinExistence type="predicted"/>
<dbReference type="InterPro" id="IPR015867">
    <property type="entry name" value="N-reg_PII/ATP_PRibTrfase_C"/>
</dbReference>
<feature type="transmembrane region" description="Helical" evidence="6">
    <location>
        <begin position="144"/>
        <end position="165"/>
    </location>
</feature>